<evidence type="ECO:0000313" key="3">
    <source>
        <dbReference type="Proteomes" id="UP000719412"/>
    </source>
</evidence>
<feature type="region of interest" description="Disordered" evidence="1">
    <location>
        <begin position="448"/>
        <end position="517"/>
    </location>
</feature>
<proteinExistence type="predicted"/>
<evidence type="ECO:0000256" key="1">
    <source>
        <dbReference type="SAM" id="MobiDB-lite"/>
    </source>
</evidence>
<reference evidence="2" key="2">
    <citation type="submission" date="2021-08" db="EMBL/GenBank/DDBJ databases">
        <authorList>
            <person name="Eriksson T."/>
        </authorList>
    </citation>
    <scope>NUCLEOTIDE SEQUENCE</scope>
    <source>
        <strain evidence="2">Stoneville</strain>
        <tissue evidence="2">Whole head</tissue>
    </source>
</reference>
<gene>
    <name evidence="2" type="ORF">GEV33_000039</name>
</gene>
<accession>A0A8J6HVH2</accession>
<feature type="compositionally biased region" description="Basic residues" evidence="1">
    <location>
        <begin position="451"/>
        <end position="463"/>
    </location>
</feature>
<feature type="region of interest" description="Disordered" evidence="1">
    <location>
        <begin position="17"/>
        <end position="71"/>
    </location>
</feature>
<organism evidence="2 3">
    <name type="scientific">Tenebrio molitor</name>
    <name type="common">Yellow mealworm beetle</name>
    <dbReference type="NCBI Taxonomy" id="7067"/>
    <lineage>
        <taxon>Eukaryota</taxon>
        <taxon>Metazoa</taxon>
        <taxon>Ecdysozoa</taxon>
        <taxon>Arthropoda</taxon>
        <taxon>Hexapoda</taxon>
        <taxon>Insecta</taxon>
        <taxon>Pterygota</taxon>
        <taxon>Neoptera</taxon>
        <taxon>Endopterygota</taxon>
        <taxon>Coleoptera</taxon>
        <taxon>Polyphaga</taxon>
        <taxon>Cucujiformia</taxon>
        <taxon>Tenebrionidae</taxon>
        <taxon>Tenebrio</taxon>
    </lineage>
</organism>
<dbReference type="AlphaFoldDB" id="A0A8J6HVH2"/>
<reference evidence="2" key="1">
    <citation type="journal article" date="2020" name="J Insects Food Feed">
        <title>The yellow mealworm (Tenebrio molitor) genome: a resource for the emerging insects as food and feed industry.</title>
        <authorList>
            <person name="Eriksson T."/>
            <person name="Andere A."/>
            <person name="Kelstrup H."/>
            <person name="Emery V."/>
            <person name="Picard C."/>
        </authorList>
    </citation>
    <scope>NUCLEOTIDE SEQUENCE</scope>
    <source>
        <strain evidence="2">Stoneville</strain>
        <tissue evidence="2">Whole head</tissue>
    </source>
</reference>
<feature type="compositionally biased region" description="Low complexity" evidence="1">
    <location>
        <begin position="54"/>
        <end position="63"/>
    </location>
</feature>
<name>A0A8J6HVH2_TENMO</name>
<protein>
    <submittedName>
        <fullName evidence="2">Uncharacterized protein</fullName>
    </submittedName>
</protein>
<dbReference type="EMBL" id="JABDTM020000049">
    <property type="protein sequence ID" value="KAH0822751.1"/>
    <property type="molecule type" value="Genomic_DNA"/>
</dbReference>
<sequence>MCERLFAVYEFSRRTGRRSEVHDGPLETIRPRTTAPNRLADQGIHYDRFQTERSSQSRSSPDSPGGPGFTHQASPEQWVELFIHGFTVSAESDLVSIELPASTTVSCDGSLPAVNPELAERREEELDVPTFTRGRCNRLASEKGSAFHPLIFSRLAVNRCQNYTVALQNATMAIGRSRRPRGPTYARGTNRSQFEDPELADNARHLVTRRAHPAFKFFYVAHSYHASAAHLVAQLNKVENRARDDFRDLWDCGAEIKNAEVGHFVESRRSDASEAPFRVRGRVTPRLIEGDSSPHRSLGWSRATSFAEAIVFLGTSFVKGYRLQELSFSIVSFPAKKYRKTSRSRCDAIITFQNGLSDHDSRYRPRQFGERRGKYIKVEQTPCQGFSTSLSRGYDRSVLCNRCWRTRGGRPIRLGNRLRRIPTETSRRIKASFTRVIDPTLQRINFTTLLGRRHPPGPHRRAGPHTGLSLAEEPESRSNSSGKGVSWGGRTPRTFRGYGRRDRPAAEEGLGGPSSGSLSQGLFLDFKPQTRYGIFFEPFSDKSTGMDRTIILDLRNLVREVFTIHHCKQV</sequence>
<dbReference type="Proteomes" id="UP000719412">
    <property type="component" value="Unassembled WGS sequence"/>
</dbReference>
<evidence type="ECO:0000313" key="2">
    <source>
        <dbReference type="EMBL" id="KAH0822751.1"/>
    </source>
</evidence>
<comment type="caution">
    <text evidence="2">The sequence shown here is derived from an EMBL/GenBank/DDBJ whole genome shotgun (WGS) entry which is preliminary data.</text>
</comment>
<keyword evidence="3" id="KW-1185">Reference proteome</keyword>